<dbReference type="GO" id="GO:0010041">
    <property type="term" value="P:response to iron(III) ion"/>
    <property type="evidence" value="ECO:0007669"/>
    <property type="project" value="TreeGrafter"/>
</dbReference>
<evidence type="ECO:0000313" key="11">
    <source>
        <dbReference type="Proteomes" id="UP000254720"/>
    </source>
</evidence>
<protein>
    <submittedName>
        <fullName evidence="10">4-amino-4-deoxy-L-arabinose transferase-like glycosyltransferase</fullName>
    </submittedName>
</protein>
<dbReference type="GO" id="GO:0005886">
    <property type="term" value="C:plasma membrane"/>
    <property type="evidence" value="ECO:0007669"/>
    <property type="project" value="UniProtKB-SubCell"/>
</dbReference>
<keyword evidence="5 8" id="KW-0812">Transmembrane</keyword>
<dbReference type="InterPro" id="IPR050297">
    <property type="entry name" value="LipidA_mod_glycosyltrf_83"/>
</dbReference>
<dbReference type="InterPro" id="IPR038731">
    <property type="entry name" value="RgtA/B/C-like"/>
</dbReference>
<evidence type="ECO:0000256" key="7">
    <source>
        <dbReference type="ARBA" id="ARBA00023136"/>
    </source>
</evidence>
<keyword evidence="7 8" id="KW-0472">Membrane</keyword>
<feature type="transmembrane region" description="Helical" evidence="8">
    <location>
        <begin position="87"/>
        <end position="108"/>
    </location>
</feature>
<dbReference type="OrthoDB" id="7025480at2"/>
<comment type="subcellular location">
    <subcellularLocation>
        <location evidence="1">Cell membrane</location>
        <topology evidence="1">Multi-pass membrane protein</topology>
    </subcellularLocation>
</comment>
<keyword evidence="3" id="KW-0328">Glycosyltransferase</keyword>
<proteinExistence type="predicted"/>
<gene>
    <name evidence="10" type="ORF">C8D86_102100</name>
</gene>
<evidence type="ECO:0000256" key="8">
    <source>
        <dbReference type="SAM" id="Phobius"/>
    </source>
</evidence>
<evidence type="ECO:0000313" key="10">
    <source>
        <dbReference type="EMBL" id="RDI48671.1"/>
    </source>
</evidence>
<feature type="transmembrane region" description="Helical" evidence="8">
    <location>
        <begin position="318"/>
        <end position="337"/>
    </location>
</feature>
<feature type="transmembrane region" description="Helical" evidence="8">
    <location>
        <begin position="207"/>
        <end position="227"/>
    </location>
</feature>
<dbReference type="AlphaFoldDB" id="A0A370GYJ2"/>
<feature type="transmembrane region" description="Helical" evidence="8">
    <location>
        <begin position="138"/>
        <end position="154"/>
    </location>
</feature>
<feature type="transmembrane region" description="Helical" evidence="8">
    <location>
        <begin position="349"/>
        <end position="371"/>
    </location>
</feature>
<dbReference type="GO" id="GO:0016763">
    <property type="term" value="F:pentosyltransferase activity"/>
    <property type="evidence" value="ECO:0007669"/>
    <property type="project" value="TreeGrafter"/>
</dbReference>
<evidence type="ECO:0000256" key="1">
    <source>
        <dbReference type="ARBA" id="ARBA00004651"/>
    </source>
</evidence>
<feature type="domain" description="Glycosyltransferase RgtA/B/C/D-like" evidence="9">
    <location>
        <begin position="65"/>
        <end position="215"/>
    </location>
</feature>
<dbReference type="PANTHER" id="PTHR33908">
    <property type="entry name" value="MANNOSYLTRANSFERASE YKCB-RELATED"/>
    <property type="match status" value="1"/>
</dbReference>
<keyword evidence="11" id="KW-1185">Reference proteome</keyword>
<feature type="transmembrane region" description="Helical" evidence="8">
    <location>
        <begin position="114"/>
        <end position="131"/>
    </location>
</feature>
<feature type="transmembrane region" description="Helical" evidence="8">
    <location>
        <begin position="409"/>
        <end position="430"/>
    </location>
</feature>
<accession>A0A370GYJ2</accession>
<dbReference type="PANTHER" id="PTHR33908:SF3">
    <property type="entry name" value="UNDECAPRENYL PHOSPHATE-ALPHA-4-AMINO-4-DEOXY-L-ARABINOSE ARABINOSYL TRANSFERASE"/>
    <property type="match status" value="1"/>
</dbReference>
<reference evidence="10 11" key="1">
    <citation type="submission" date="2018-07" db="EMBL/GenBank/DDBJ databases">
        <title>Genomic Encyclopedia of Type Strains, Phase IV (KMG-IV): sequencing the most valuable type-strain genomes for metagenomic binning, comparative biology and taxonomic classification.</title>
        <authorList>
            <person name="Goeker M."/>
        </authorList>
    </citation>
    <scope>NUCLEOTIDE SEQUENCE [LARGE SCALE GENOMIC DNA]</scope>
    <source>
        <strain evidence="10 11">DSM 16500</strain>
    </source>
</reference>
<dbReference type="GO" id="GO:0009103">
    <property type="term" value="P:lipopolysaccharide biosynthetic process"/>
    <property type="evidence" value="ECO:0007669"/>
    <property type="project" value="UniProtKB-ARBA"/>
</dbReference>
<evidence type="ECO:0000256" key="3">
    <source>
        <dbReference type="ARBA" id="ARBA00022676"/>
    </source>
</evidence>
<feature type="transmembrane region" description="Helical" evidence="8">
    <location>
        <begin position="383"/>
        <end position="402"/>
    </location>
</feature>
<comment type="caution">
    <text evidence="10">The sequence shown here is derived from an EMBL/GenBank/DDBJ whole genome shotgun (WGS) entry which is preliminary data.</text>
</comment>
<keyword evidence="4 10" id="KW-0808">Transferase</keyword>
<name>A0A370GYJ2_9COXI</name>
<evidence type="ECO:0000256" key="5">
    <source>
        <dbReference type="ARBA" id="ARBA00022692"/>
    </source>
</evidence>
<sequence>MSVLYRRGLASLAIFFLSLVFFTWGLSAQEIIGFESRFYLFALEMWRYGPTWFPTTYQQPYPDYPVTSTFLIYLFACLFGDMNKLVAVLPSALAASLTLVMTFCTGTLHSIRWGWYAVFFLLLTLAFLKSARTIALDMYPALVTVCCFYLVYSADKANKPARAKWIYPLLVLGFLFRGPIGLVMPTGVICVYYLLKLNFKKCFVSGLIALVLLLICTGTLLALAYHVGGEAFLRDVLRMQVLGRIDNSYLPVYFYFVDGMGNYALSFPLAALVTGGMVYIFLYRRRSLPDAGFLLKLVGWMLVILIGMSIPGDKKTRYILPMAPAIALIAAYPFAVLTREKYFSLLRSIILRIFLYFPALLMLATEAVFFYANNRHLDFGIAYLPVVTLLIAMQLLNFLVVFRYINREACLTTWMIMTAALGFVMTYIGVMEKIELSLNQSRHFVAAVEEQRIQNRSRLVFYKEKPDGWPIKYLTQMPHALPRGEQPVFIDDPQSLLEFTSPAFFVTRVAYFNALPTEIVSRFEIVAHDSMGHVQVVVFRRK</sequence>
<feature type="transmembrane region" description="Helical" evidence="8">
    <location>
        <begin position="166"/>
        <end position="195"/>
    </location>
</feature>
<dbReference type="EMBL" id="QQAX01000002">
    <property type="protein sequence ID" value="RDI48671.1"/>
    <property type="molecule type" value="Genomic_DNA"/>
</dbReference>
<evidence type="ECO:0000256" key="6">
    <source>
        <dbReference type="ARBA" id="ARBA00022989"/>
    </source>
</evidence>
<keyword evidence="2" id="KW-1003">Cell membrane</keyword>
<evidence type="ECO:0000256" key="4">
    <source>
        <dbReference type="ARBA" id="ARBA00022679"/>
    </source>
</evidence>
<dbReference type="Proteomes" id="UP000254720">
    <property type="component" value="Unassembled WGS sequence"/>
</dbReference>
<organism evidence="10 11">
    <name type="scientific">Aquicella lusitana</name>
    <dbReference type="NCBI Taxonomy" id="254246"/>
    <lineage>
        <taxon>Bacteria</taxon>
        <taxon>Pseudomonadati</taxon>
        <taxon>Pseudomonadota</taxon>
        <taxon>Gammaproteobacteria</taxon>
        <taxon>Legionellales</taxon>
        <taxon>Coxiellaceae</taxon>
        <taxon>Aquicella</taxon>
    </lineage>
</organism>
<keyword evidence="6 8" id="KW-1133">Transmembrane helix</keyword>
<evidence type="ECO:0000256" key="2">
    <source>
        <dbReference type="ARBA" id="ARBA00022475"/>
    </source>
</evidence>
<feature type="transmembrane region" description="Helical" evidence="8">
    <location>
        <begin position="64"/>
        <end position="80"/>
    </location>
</feature>
<feature type="transmembrane region" description="Helical" evidence="8">
    <location>
        <begin position="294"/>
        <end position="312"/>
    </location>
</feature>
<feature type="transmembrane region" description="Helical" evidence="8">
    <location>
        <begin position="263"/>
        <end position="282"/>
    </location>
</feature>
<evidence type="ECO:0000259" key="9">
    <source>
        <dbReference type="Pfam" id="PF13231"/>
    </source>
</evidence>
<dbReference type="Pfam" id="PF13231">
    <property type="entry name" value="PMT_2"/>
    <property type="match status" value="1"/>
</dbReference>